<dbReference type="eggNOG" id="COG0654">
    <property type="taxonomic scope" value="Bacteria"/>
</dbReference>
<evidence type="ECO:0000313" key="2">
    <source>
        <dbReference type="EMBL" id="EYF00801.1"/>
    </source>
</evidence>
<dbReference type="GO" id="GO:0071949">
    <property type="term" value="F:FAD binding"/>
    <property type="evidence" value="ECO:0007669"/>
    <property type="project" value="InterPro"/>
</dbReference>
<name>A0A017SWU1_9BACT</name>
<dbReference type="EMBL" id="ASRX01000098">
    <property type="protein sequence ID" value="EYF00801.1"/>
    <property type="molecule type" value="Genomic_DNA"/>
</dbReference>
<proteinExistence type="predicted"/>
<protein>
    <recommendedName>
        <fullName evidence="1">FAD-binding domain-containing protein</fullName>
    </recommendedName>
</protein>
<dbReference type="STRING" id="1192034.CAP_9020"/>
<dbReference type="OrthoDB" id="9790035at2"/>
<dbReference type="PANTHER" id="PTHR43422:SF3">
    <property type="entry name" value="THIAMINE THIAZOLE SYNTHASE"/>
    <property type="match status" value="1"/>
</dbReference>
<dbReference type="Pfam" id="PF01494">
    <property type="entry name" value="FAD_binding_3"/>
    <property type="match status" value="1"/>
</dbReference>
<organism evidence="2 3">
    <name type="scientific">Chondromyces apiculatus DSM 436</name>
    <dbReference type="NCBI Taxonomy" id="1192034"/>
    <lineage>
        <taxon>Bacteria</taxon>
        <taxon>Pseudomonadati</taxon>
        <taxon>Myxococcota</taxon>
        <taxon>Polyangia</taxon>
        <taxon>Polyangiales</taxon>
        <taxon>Polyangiaceae</taxon>
        <taxon>Chondromyces</taxon>
    </lineage>
</organism>
<accession>A0A017SWU1</accession>
<gene>
    <name evidence="2" type="ORF">CAP_9020</name>
</gene>
<dbReference type="Gene3D" id="3.50.50.60">
    <property type="entry name" value="FAD/NAD(P)-binding domain"/>
    <property type="match status" value="1"/>
</dbReference>
<evidence type="ECO:0000313" key="3">
    <source>
        <dbReference type="Proteomes" id="UP000019678"/>
    </source>
</evidence>
<dbReference type="Proteomes" id="UP000019678">
    <property type="component" value="Unassembled WGS sequence"/>
</dbReference>
<dbReference type="PANTHER" id="PTHR43422">
    <property type="entry name" value="THIAMINE THIAZOLE SYNTHASE"/>
    <property type="match status" value="1"/>
</dbReference>
<sequence length="465" mass="51053">MRPSFHDCGEELIPFRHRAIVVGGGIAGLVAAQVLSRRFDSVTLVERDTPSTEPGPRPGVPQSRHCHLLLLRGQQVMNDMFPGLDSELRARGAESMDWIADFAMFWHGRWVPRFQSGLTGHCSSRDLLELVLRERVTRIPNITFVPGHEVTGLLREAEAVRGVRVRARDGGRTDVLGGDFVVDASGRRSRAPQWLEALGYPLPEESVVDSHTGYASRLFEPPPGASHGWKVLVVRSHAPSSRAAGIYPMEGRWLVTLTGVAGDAPDPTERGFDEFLRTLPDPAIGAALQGARPLGPVTGFRGAATVWRHYERLRRNPDGFVLLGDAFCSFNPVYAQGMTLAVLGAQVLDQHLIAQRSRGTGLSGLAPRFHRQLGEITKSAWLMATSEDFRYPTTTGERPSSGVRLVQAYMNLVIEGMRERPSLFRNMVEVAQMLKPPQSLFQPEVLANTLLPAVKRAAAASFPPS</sequence>
<comment type="caution">
    <text evidence="2">The sequence shown here is derived from an EMBL/GenBank/DDBJ whole genome shotgun (WGS) entry which is preliminary data.</text>
</comment>
<dbReference type="SUPFAM" id="SSF51905">
    <property type="entry name" value="FAD/NAD(P)-binding domain"/>
    <property type="match status" value="1"/>
</dbReference>
<dbReference type="AlphaFoldDB" id="A0A017SWU1"/>
<dbReference type="InterPro" id="IPR036188">
    <property type="entry name" value="FAD/NAD-bd_sf"/>
</dbReference>
<reference evidence="2 3" key="1">
    <citation type="submission" date="2013-05" db="EMBL/GenBank/DDBJ databases">
        <title>Genome assembly of Chondromyces apiculatus DSM 436.</title>
        <authorList>
            <person name="Sharma G."/>
            <person name="Khatri I."/>
            <person name="Kaur C."/>
            <person name="Mayilraj S."/>
            <person name="Subramanian S."/>
        </authorList>
    </citation>
    <scope>NUCLEOTIDE SEQUENCE [LARGE SCALE GENOMIC DNA]</scope>
    <source>
        <strain evidence="2 3">DSM 436</strain>
    </source>
</reference>
<feature type="domain" description="FAD-binding" evidence="1">
    <location>
        <begin position="19"/>
        <end position="355"/>
    </location>
</feature>
<keyword evidence="3" id="KW-1185">Reference proteome</keyword>
<dbReference type="InterPro" id="IPR002938">
    <property type="entry name" value="FAD-bd"/>
</dbReference>
<evidence type="ECO:0000259" key="1">
    <source>
        <dbReference type="Pfam" id="PF01494"/>
    </source>
</evidence>
<dbReference type="RefSeq" id="WP_044250497.1">
    <property type="nucleotide sequence ID" value="NZ_ASRX01000098.1"/>
</dbReference>